<dbReference type="InterPro" id="IPR050681">
    <property type="entry name" value="CDF/SLC30A"/>
</dbReference>
<evidence type="ECO:0000256" key="3">
    <source>
        <dbReference type="ARBA" id="ARBA00022448"/>
    </source>
</evidence>
<dbReference type="Proteomes" id="UP000061227">
    <property type="component" value="Unassembled WGS sequence"/>
</dbReference>
<dbReference type="SUPFAM" id="SSF161111">
    <property type="entry name" value="Cation efflux protein transmembrane domain-like"/>
    <property type="match status" value="1"/>
</dbReference>
<feature type="region of interest" description="Disordered" evidence="8">
    <location>
        <begin position="1"/>
        <end position="32"/>
    </location>
</feature>
<keyword evidence="13" id="KW-1185">Reference proteome</keyword>
<evidence type="ECO:0000256" key="4">
    <source>
        <dbReference type="ARBA" id="ARBA00022692"/>
    </source>
</evidence>
<dbReference type="PANTHER" id="PTHR11562">
    <property type="entry name" value="CATION EFFLUX PROTEIN/ ZINC TRANSPORTER"/>
    <property type="match status" value="1"/>
</dbReference>
<feature type="compositionally biased region" description="Polar residues" evidence="8">
    <location>
        <begin position="1"/>
        <end position="10"/>
    </location>
</feature>
<evidence type="ECO:0000256" key="7">
    <source>
        <dbReference type="ARBA" id="ARBA00023136"/>
    </source>
</evidence>
<dbReference type="STRING" id="220714.SAMN05660469_0899"/>
<dbReference type="OrthoDB" id="9809646at2"/>
<feature type="domain" description="Cation efflux protein transmembrane" evidence="10">
    <location>
        <begin position="42"/>
        <end position="239"/>
    </location>
</feature>
<accession>A0A3F3GWD6</accession>
<dbReference type="InterPro" id="IPR002524">
    <property type="entry name" value="Cation_efflux"/>
</dbReference>
<dbReference type="Pfam" id="PF16916">
    <property type="entry name" value="ZT_dimer"/>
    <property type="match status" value="1"/>
</dbReference>
<dbReference type="InterPro" id="IPR058533">
    <property type="entry name" value="Cation_efflux_TM"/>
</dbReference>
<comment type="similarity">
    <text evidence="2">Belongs to the cation diffusion facilitator (CDF) transporter (TC 2.A.4) family. SLC30A subfamily.</text>
</comment>
<dbReference type="PANTHER" id="PTHR11562:SF17">
    <property type="entry name" value="RE54080P-RELATED"/>
    <property type="match status" value="1"/>
</dbReference>
<dbReference type="SUPFAM" id="SSF160240">
    <property type="entry name" value="Cation efflux protein cytoplasmic domain-like"/>
    <property type="match status" value="1"/>
</dbReference>
<dbReference type="AlphaFoldDB" id="A0A3F3GWD6"/>
<feature type="transmembrane region" description="Helical" evidence="9">
    <location>
        <begin position="105"/>
        <end position="127"/>
    </location>
</feature>
<dbReference type="InterPro" id="IPR027469">
    <property type="entry name" value="Cation_efflux_TMD_sf"/>
</dbReference>
<comment type="subcellular location">
    <subcellularLocation>
        <location evidence="1">Membrane</location>
        <topology evidence="1">Multi-pass membrane protein</topology>
    </subcellularLocation>
</comment>
<dbReference type="InterPro" id="IPR036837">
    <property type="entry name" value="Cation_efflux_CTD_sf"/>
</dbReference>
<dbReference type="GO" id="GO:0005886">
    <property type="term" value="C:plasma membrane"/>
    <property type="evidence" value="ECO:0007669"/>
    <property type="project" value="TreeGrafter"/>
</dbReference>
<evidence type="ECO:0000313" key="12">
    <source>
        <dbReference type="EMBL" id="GAP03056.1"/>
    </source>
</evidence>
<keyword evidence="5 9" id="KW-1133">Transmembrane helix</keyword>
<feature type="transmembrane region" description="Helical" evidence="9">
    <location>
        <begin position="218"/>
        <end position="235"/>
    </location>
</feature>
<organism evidence="12 13">
    <name type="scientific">Fructobacillus pseudoficulneus</name>
    <dbReference type="NCBI Taxonomy" id="220714"/>
    <lineage>
        <taxon>Bacteria</taxon>
        <taxon>Bacillati</taxon>
        <taxon>Bacillota</taxon>
        <taxon>Bacilli</taxon>
        <taxon>Lactobacillales</taxon>
        <taxon>Lactobacillaceae</taxon>
        <taxon>Fructobacillus</taxon>
    </lineage>
</organism>
<name>A0A3F3GWD6_9LACO</name>
<evidence type="ECO:0000256" key="8">
    <source>
        <dbReference type="SAM" id="MobiDB-lite"/>
    </source>
</evidence>
<evidence type="ECO:0000259" key="10">
    <source>
        <dbReference type="Pfam" id="PF01545"/>
    </source>
</evidence>
<dbReference type="RefSeq" id="WP_082138836.1">
    <property type="nucleotide sequence ID" value="NZ_DF968066.1"/>
</dbReference>
<dbReference type="NCBIfam" id="TIGR01297">
    <property type="entry name" value="CDF"/>
    <property type="match status" value="1"/>
</dbReference>
<keyword evidence="7 9" id="KW-0472">Membrane</keyword>
<evidence type="ECO:0000256" key="1">
    <source>
        <dbReference type="ARBA" id="ARBA00004141"/>
    </source>
</evidence>
<dbReference type="EMBL" id="DF968066">
    <property type="protein sequence ID" value="GAP03056.1"/>
    <property type="molecule type" value="Genomic_DNA"/>
</dbReference>
<feature type="domain" description="Cation efflux protein cytoplasmic" evidence="11">
    <location>
        <begin position="249"/>
        <end position="324"/>
    </location>
</feature>
<keyword evidence="3" id="KW-0813">Transport</keyword>
<feature type="transmembrane region" description="Helical" evidence="9">
    <location>
        <begin position="41"/>
        <end position="59"/>
    </location>
</feature>
<evidence type="ECO:0000259" key="11">
    <source>
        <dbReference type="Pfam" id="PF16916"/>
    </source>
</evidence>
<evidence type="ECO:0000256" key="5">
    <source>
        <dbReference type="ARBA" id="ARBA00022989"/>
    </source>
</evidence>
<feature type="transmembrane region" description="Helical" evidence="9">
    <location>
        <begin position="71"/>
        <end position="93"/>
    </location>
</feature>
<dbReference type="InterPro" id="IPR027470">
    <property type="entry name" value="Cation_efflux_CTD"/>
</dbReference>
<protein>
    <submittedName>
        <fullName evidence="12">Co/Zn/Cd efflux system protein</fullName>
    </submittedName>
</protein>
<keyword evidence="4 9" id="KW-0812">Transmembrane</keyword>
<evidence type="ECO:0000256" key="6">
    <source>
        <dbReference type="ARBA" id="ARBA00023065"/>
    </source>
</evidence>
<proteinExistence type="inferred from homology"/>
<sequence>MTNHQGANQQHADHQAPRLTSQNEDHQHVHQHPQPLSQKPYLIGISLNLIFVISELVFAKLAHSTALFADAFHNLSDVLALVIAWLAVLVFAIKATRKKTYGWHNVSILASIFNMVLLLFAVVTIFYEGVRDLFEPGQIHANGTLITIVAAVGIVVNLSTALLFKVTGTPDEHGHQHGQDLNAKTAYLHLLSDAGVSIGVILAGWLIDLTGWQVIDPIVSLLIGFIILVTAWPVMHETINLAINAVPETVDEVAIRDFLLDQAGVKDLHDLHIWPLSTTETALTVHLSVDGAVFDQQNGQIFLDQIENDLKEKYAVQHVTIQLEFATNHENCNAI</sequence>
<reference evidence="12 13" key="1">
    <citation type="journal article" date="2015" name="BMC Genomics">
        <title>Comparative genomics of Fructobacillus spp. and Leuconostoc spp. reveals niche-specific evolution of Fructobacillus spp.</title>
        <authorList>
            <person name="Endo A."/>
            <person name="Tanizawa Y."/>
            <person name="Tanaka N."/>
            <person name="Maeno S."/>
            <person name="Kumar H."/>
            <person name="Shiwa Y."/>
            <person name="Okada S."/>
            <person name="Yoshikawa H."/>
            <person name="Dicks L."/>
            <person name="Nakagawa J."/>
            <person name="Arita M."/>
        </authorList>
    </citation>
    <scope>NUCLEOTIDE SEQUENCE [LARGE SCALE GENOMIC DNA]</scope>
    <source>
        <strain evidence="12 13">DSM 15468</strain>
    </source>
</reference>
<gene>
    <name evidence="12" type="ORF">FPFC_040480</name>
</gene>
<keyword evidence="6" id="KW-0406">Ion transport</keyword>
<dbReference type="Pfam" id="PF01545">
    <property type="entry name" value="Cation_efflux"/>
    <property type="match status" value="1"/>
</dbReference>
<evidence type="ECO:0000256" key="9">
    <source>
        <dbReference type="SAM" id="Phobius"/>
    </source>
</evidence>
<evidence type="ECO:0000313" key="13">
    <source>
        <dbReference type="Proteomes" id="UP000061227"/>
    </source>
</evidence>
<dbReference type="Gene3D" id="1.20.1510.10">
    <property type="entry name" value="Cation efflux protein transmembrane domain"/>
    <property type="match status" value="1"/>
</dbReference>
<feature type="transmembrane region" description="Helical" evidence="9">
    <location>
        <begin position="139"/>
        <end position="164"/>
    </location>
</feature>
<evidence type="ECO:0000256" key="2">
    <source>
        <dbReference type="ARBA" id="ARBA00008873"/>
    </source>
</evidence>
<feature type="transmembrane region" description="Helical" evidence="9">
    <location>
        <begin position="185"/>
        <end position="206"/>
    </location>
</feature>
<dbReference type="GO" id="GO:0005385">
    <property type="term" value="F:zinc ion transmembrane transporter activity"/>
    <property type="evidence" value="ECO:0007669"/>
    <property type="project" value="TreeGrafter"/>
</dbReference>